<proteinExistence type="predicted"/>
<keyword evidence="2" id="KW-1185">Reference proteome</keyword>
<name>A0A1V0A8M5_9ACTN</name>
<dbReference type="RefSeq" id="WP_155128529.1">
    <property type="nucleotide sequence ID" value="NZ_CP017717.1"/>
</dbReference>
<dbReference type="Proteomes" id="UP000190797">
    <property type="component" value="Chromosome"/>
</dbReference>
<accession>A0A1V0A8M5</accession>
<protein>
    <submittedName>
        <fullName evidence="1">Uncharacterized protein</fullName>
    </submittedName>
</protein>
<dbReference type="EMBL" id="CP017717">
    <property type="protein sequence ID" value="AQZ66523.1"/>
    <property type="molecule type" value="Genomic_DNA"/>
</dbReference>
<dbReference type="KEGG" id="noa:BKM31_38275"/>
<evidence type="ECO:0000313" key="2">
    <source>
        <dbReference type="Proteomes" id="UP000190797"/>
    </source>
</evidence>
<dbReference type="AlphaFoldDB" id="A0A1V0A8M5"/>
<organism evidence="1 2">
    <name type="scientific">[Actinomadura] parvosata subsp. kistnae</name>
    <dbReference type="NCBI Taxonomy" id="1909395"/>
    <lineage>
        <taxon>Bacteria</taxon>
        <taxon>Bacillati</taxon>
        <taxon>Actinomycetota</taxon>
        <taxon>Actinomycetes</taxon>
        <taxon>Streptosporangiales</taxon>
        <taxon>Streptosporangiaceae</taxon>
        <taxon>Nonomuraea</taxon>
    </lineage>
</organism>
<gene>
    <name evidence="1" type="ORF">BKM31_38275</name>
</gene>
<reference evidence="2" key="1">
    <citation type="journal article" date="2017" name="Med. Chem. Commun.">
        <title>Nonomuraea sp. ATCC 55076 harbours the largest actinomycete chromosome to date and the kistamicin biosynthetic gene cluster.</title>
        <authorList>
            <person name="Nazari B."/>
            <person name="Forneris C.C."/>
            <person name="Gibson M.I."/>
            <person name="Moon K."/>
            <person name="Schramma K.R."/>
            <person name="Seyedsayamdost M.R."/>
        </authorList>
    </citation>
    <scope>NUCLEOTIDE SEQUENCE [LARGE SCALE GENOMIC DNA]</scope>
    <source>
        <strain evidence="2">ATCC 55076</strain>
    </source>
</reference>
<evidence type="ECO:0000313" key="1">
    <source>
        <dbReference type="EMBL" id="AQZ66523.1"/>
    </source>
</evidence>
<sequence>MLGRPRSPTAAAVTAAAVTAAAVVGITDVGTTILAAAIAGTTTDAGATTVSAIVGSPTATAAADDAQRAENAEPRRTWHAGLRRVGVAGPSVHRLAGLTCRSPV</sequence>